<dbReference type="EMBL" id="JAUEPT010000101">
    <property type="protein sequence ID" value="KAK0432070.1"/>
    <property type="molecule type" value="Genomic_DNA"/>
</dbReference>
<keyword evidence="2" id="KW-1133">Transmembrane helix</keyword>
<evidence type="ECO:0000256" key="1">
    <source>
        <dbReference type="SAM" id="MobiDB-lite"/>
    </source>
</evidence>
<dbReference type="Proteomes" id="UP001175226">
    <property type="component" value="Unassembled WGS sequence"/>
</dbReference>
<feature type="transmembrane region" description="Helical" evidence="2">
    <location>
        <begin position="300"/>
        <end position="319"/>
    </location>
</feature>
<keyword evidence="5" id="KW-1185">Reference proteome</keyword>
<evidence type="ECO:0000313" key="5">
    <source>
        <dbReference type="Proteomes" id="UP001175226"/>
    </source>
</evidence>
<dbReference type="Pfam" id="PF20153">
    <property type="entry name" value="DUF6535"/>
    <property type="match status" value="1"/>
</dbReference>
<organism evidence="4 5">
    <name type="scientific">Armillaria borealis</name>
    <dbReference type="NCBI Taxonomy" id="47425"/>
    <lineage>
        <taxon>Eukaryota</taxon>
        <taxon>Fungi</taxon>
        <taxon>Dikarya</taxon>
        <taxon>Basidiomycota</taxon>
        <taxon>Agaricomycotina</taxon>
        <taxon>Agaricomycetes</taxon>
        <taxon>Agaricomycetidae</taxon>
        <taxon>Agaricales</taxon>
        <taxon>Marasmiineae</taxon>
        <taxon>Physalacriaceae</taxon>
        <taxon>Armillaria</taxon>
    </lineage>
</organism>
<protein>
    <recommendedName>
        <fullName evidence="3">DUF6535 domain-containing protein</fullName>
    </recommendedName>
</protein>
<feature type="transmembrane region" description="Helical" evidence="2">
    <location>
        <begin position="263"/>
        <end position="288"/>
    </location>
</feature>
<gene>
    <name evidence="4" type="ORF">EV421DRAFT_1924792</name>
</gene>
<feature type="compositionally biased region" description="Polar residues" evidence="1">
    <location>
        <begin position="24"/>
        <end position="40"/>
    </location>
</feature>
<proteinExistence type="predicted"/>
<reference evidence="4" key="1">
    <citation type="submission" date="2023-06" db="EMBL/GenBank/DDBJ databases">
        <authorList>
            <consortium name="Lawrence Berkeley National Laboratory"/>
            <person name="Ahrendt S."/>
            <person name="Sahu N."/>
            <person name="Indic B."/>
            <person name="Wong-Bajracharya J."/>
            <person name="Merenyi Z."/>
            <person name="Ke H.-M."/>
            <person name="Monk M."/>
            <person name="Kocsube S."/>
            <person name="Drula E."/>
            <person name="Lipzen A."/>
            <person name="Balint B."/>
            <person name="Henrissat B."/>
            <person name="Andreopoulos B."/>
            <person name="Martin F.M."/>
            <person name="Harder C.B."/>
            <person name="Rigling D."/>
            <person name="Ford K.L."/>
            <person name="Foster G.D."/>
            <person name="Pangilinan J."/>
            <person name="Papanicolaou A."/>
            <person name="Barry K."/>
            <person name="LaButti K."/>
            <person name="Viragh M."/>
            <person name="Koriabine M."/>
            <person name="Yan M."/>
            <person name="Riley R."/>
            <person name="Champramary S."/>
            <person name="Plett K.L."/>
            <person name="Tsai I.J."/>
            <person name="Slot J."/>
            <person name="Sipos G."/>
            <person name="Plett J."/>
            <person name="Nagy L.G."/>
            <person name="Grigoriev I.V."/>
        </authorList>
    </citation>
    <scope>NUCLEOTIDE SEQUENCE</scope>
    <source>
        <strain evidence="4">FPL87.14</strain>
    </source>
</reference>
<feature type="compositionally biased region" description="Acidic residues" evidence="1">
    <location>
        <begin position="1"/>
        <end position="10"/>
    </location>
</feature>
<evidence type="ECO:0000313" key="4">
    <source>
        <dbReference type="EMBL" id="KAK0432070.1"/>
    </source>
</evidence>
<sequence length="975" mass="110903">MPSDIQDEISYDPVFNGEGIRVTNPLNASTPTRNSLYTPENSHRSAHHASATGKRMSMPLPDDGPMPRRTRTKSPSIFGVPRQATGSSEGMPTGDSRANAPSPPFEEAGSTSGVWAAYLNESGNYDTDMITEQRGEVNILLVFAGLFSAVVTAFIVQSSPNLEPNYQKMSALLLFDQINIQRGLANGTSIDDITTSGTDPSAPFTPDPIDWFVNALWFTSLTLSLVAAFFAMLVDAWYCHYLSPISGQCQARVLTRHLRYRGLIIWGVRFSITILQFLLHTSLVTFLYGLVLYAGENLGVLFYWFMEASTILTVLFYSISSLIPLVKPECPWTTPLTYIFYAICPITTVRKTIPSLEVQKPSAANGLQVSETAVAEKSCIENEVDALRWLYERSSTSAIHCLVIQALSGLSPDYISYAEEFFSPHWDEIREEKERMLMDCMELIRDGSTRWIPKDIPNIDSRIEPLLRLEILFPALRRKFPTGLFEEHDLDFLTKDISDSLSIALSSIDDPHIRKPKKQTQVVLDALTNNGLHHPLVWKNILDCYTVQKRLFDNPGNFLTDEMCRRLLIEIYSRSNTPSASYTCTLVHASVKYFKPKLLRSLLSLFKKPRSRRDNDYLESTLLEETIRYFQWAIQLSNHSEIPRFQLQHSSVHAMKNRTYYIAPPSLENHRTEVFQDILSYIASPLFRDSKSSYKSWRCRAWALECMARFVEMGPEYCHVGPPAEWAKRPFWSNILGDIRNEFSSNESYVTTMYVSADTHHTQRCESVKGAVSSLLGHAFSLRVKDAYDAFREKGGFGDIAVRKKLHSELIEVMHGYITGISEAEMGKLPEDQSDDFLDWHIQDLHQVHVVGFICATIAYSDVPRHRILSSLVSILPNHSEWDAIVKTLSENDEYSFEKYILGRDMLPDDRECLKESMKATVCILAECLDAERHRRNRINWLSNIFNYHTSSAETRRESRLRKGKERVQDPEGGH</sequence>
<accession>A0AA39IX20</accession>
<feature type="compositionally biased region" description="Basic and acidic residues" evidence="1">
    <location>
        <begin position="966"/>
        <end position="975"/>
    </location>
</feature>
<dbReference type="InterPro" id="IPR045338">
    <property type="entry name" value="DUF6535"/>
</dbReference>
<name>A0AA39IX20_9AGAR</name>
<feature type="transmembrane region" description="Helical" evidence="2">
    <location>
        <begin position="137"/>
        <end position="156"/>
    </location>
</feature>
<keyword evidence="2" id="KW-0472">Membrane</keyword>
<keyword evidence="2" id="KW-0812">Transmembrane</keyword>
<comment type="caution">
    <text evidence="4">The sequence shown here is derived from an EMBL/GenBank/DDBJ whole genome shotgun (WGS) entry which is preliminary data.</text>
</comment>
<feature type="region of interest" description="Disordered" evidence="1">
    <location>
        <begin position="956"/>
        <end position="975"/>
    </location>
</feature>
<feature type="region of interest" description="Disordered" evidence="1">
    <location>
        <begin position="1"/>
        <end position="109"/>
    </location>
</feature>
<evidence type="ECO:0000259" key="3">
    <source>
        <dbReference type="Pfam" id="PF20153"/>
    </source>
</evidence>
<feature type="transmembrane region" description="Helical" evidence="2">
    <location>
        <begin position="215"/>
        <end position="242"/>
    </location>
</feature>
<evidence type="ECO:0000256" key="2">
    <source>
        <dbReference type="SAM" id="Phobius"/>
    </source>
</evidence>
<dbReference type="AlphaFoldDB" id="A0AA39IX20"/>
<feature type="domain" description="DUF6535" evidence="3">
    <location>
        <begin position="115"/>
        <end position="293"/>
    </location>
</feature>